<dbReference type="PROSITE" id="PS50878">
    <property type="entry name" value="RT_POL"/>
    <property type="match status" value="1"/>
</dbReference>
<feature type="domain" description="Reverse transcriptase" evidence="1">
    <location>
        <begin position="64"/>
        <end position="159"/>
    </location>
</feature>
<dbReference type="Pfam" id="PF00078">
    <property type="entry name" value="RVT_1"/>
    <property type="match status" value="1"/>
</dbReference>
<evidence type="ECO:0000313" key="3">
    <source>
        <dbReference type="Proteomes" id="UP000595437"/>
    </source>
</evidence>
<dbReference type="OrthoDB" id="6382296at2759"/>
<reference evidence="3" key="1">
    <citation type="submission" date="2021-01" db="EMBL/GenBank/DDBJ databases">
        <title>Caligus Genome Assembly.</title>
        <authorList>
            <person name="Gallardo-Escarate C."/>
        </authorList>
    </citation>
    <scope>NUCLEOTIDE SEQUENCE [LARGE SCALE GENOMIC DNA]</scope>
</reference>
<dbReference type="AlphaFoldDB" id="A0A7T8JZI5"/>
<keyword evidence="3" id="KW-1185">Reference proteome</keyword>
<proteinExistence type="predicted"/>
<dbReference type="Gene3D" id="3.10.10.10">
    <property type="entry name" value="HIV Type 1 Reverse Transcriptase, subunit A, domain 1"/>
    <property type="match status" value="1"/>
</dbReference>
<dbReference type="InterPro" id="IPR000477">
    <property type="entry name" value="RT_dom"/>
</dbReference>
<dbReference type="PANTHER" id="PTHR24559:SF444">
    <property type="entry name" value="REVERSE TRANSCRIPTASE DOMAIN-CONTAINING PROTEIN"/>
    <property type="match status" value="1"/>
</dbReference>
<dbReference type="Gene3D" id="3.30.70.270">
    <property type="match status" value="1"/>
</dbReference>
<dbReference type="PANTHER" id="PTHR24559">
    <property type="entry name" value="TRANSPOSON TY3-I GAG-POL POLYPROTEIN"/>
    <property type="match status" value="1"/>
</dbReference>
<feature type="non-terminal residue" evidence="2">
    <location>
        <position position="1"/>
    </location>
</feature>
<dbReference type="InterPro" id="IPR043502">
    <property type="entry name" value="DNA/RNA_pol_sf"/>
</dbReference>
<protein>
    <recommendedName>
        <fullName evidence="1">Reverse transcriptase domain-containing protein</fullName>
    </recommendedName>
</protein>
<organism evidence="2 3">
    <name type="scientific">Caligus rogercresseyi</name>
    <name type="common">Sea louse</name>
    <dbReference type="NCBI Taxonomy" id="217165"/>
    <lineage>
        <taxon>Eukaryota</taxon>
        <taxon>Metazoa</taxon>
        <taxon>Ecdysozoa</taxon>
        <taxon>Arthropoda</taxon>
        <taxon>Crustacea</taxon>
        <taxon>Multicrustacea</taxon>
        <taxon>Hexanauplia</taxon>
        <taxon>Copepoda</taxon>
        <taxon>Siphonostomatoida</taxon>
        <taxon>Caligidae</taxon>
        <taxon>Caligus</taxon>
    </lineage>
</organism>
<dbReference type="CDD" id="cd01647">
    <property type="entry name" value="RT_LTR"/>
    <property type="match status" value="1"/>
</dbReference>
<name>A0A7T8JZI5_CALRO</name>
<sequence>KMALEPSCFVQEFPSLFSDLDTRAPMRHSVVHPIITSGAPCFAKARRLSGPKLAFLKAEIRQLLKSGILRPSSSPYSSAVHIVEKPSGGYRLCGDFRRLNRMSELDRYPLPNIRDFSQDLGGSTIFTKLDLRKAYHQIPVKKEDVPKTAIITPMGLFGT</sequence>
<evidence type="ECO:0000313" key="2">
    <source>
        <dbReference type="EMBL" id="QQP39505.1"/>
    </source>
</evidence>
<gene>
    <name evidence="2" type="ORF">FKW44_020407</name>
</gene>
<evidence type="ECO:0000259" key="1">
    <source>
        <dbReference type="PROSITE" id="PS50878"/>
    </source>
</evidence>
<dbReference type="EMBL" id="CP045903">
    <property type="protein sequence ID" value="QQP39505.1"/>
    <property type="molecule type" value="Genomic_DNA"/>
</dbReference>
<dbReference type="SUPFAM" id="SSF56672">
    <property type="entry name" value="DNA/RNA polymerases"/>
    <property type="match status" value="1"/>
</dbReference>
<dbReference type="InterPro" id="IPR043128">
    <property type="entry name" value="Rev_trsase/Diguanyl_cyclase"/>
</dbReference>
<accession>A0A7T8JZI5</accession>
<dbReference type="InterPro" id="IPR053134">
    <property type="entry name" value="RNA-dir_DNA_polymerase"/>
</dbReference>
<dbReference type="GO" id="GO:0071897">
    <property type="term" value="P:DNA biosynthetic process"/>
    <property type="evidence" value="ECO:0007669"/>
    <property type="project" value="UniProtKB-ARBA"/>
</dbReference>
<dbReference type="Proteomes" id="UP000595437">
    <property type="component" value="Chromosome 14"/>
</dbReference>